<evidence type="ECO:0000259" key="7">
    <source>
        <dbReference type="PROSITE" id="PS50109"/>
    </source>
</evidence>
<feature type="domain" description="PAS" evidence="8">
    <location>
        <begin position="131"/>
        <end position="187"/>
    </location>
</feature>
<dbReference type="Pfam" id="PF08448">
    <property type="entry name" value="PAS_4"/>
    <property type="match status" value="1"/>
</dbReference>
<dbReference type="SUPFAM" id="SSF55785">
    <property type="entry name" value="PYP-like sensor domain (PAS domain)"/>
    <property type="match status" value="4"/>
</dbReference>
<dbReference type="SMART" id="SM00065">
    <property type="entry name" value="GAF"/>
    <property type="match status" value="1"/>
</dbReference>
<dbReference type="InterPro" id="IPR029016">
    <property type="entry name" value="GAF-like_dom_sf"/>
</dbReference>
<accession>A0A644YDT7</accession>
<dbReference type="InterPro" id="IPR013656">
    <property type="entry name" value="PAS_4"/>
</dbReference>
<feature type="domain" description="PAS" evidence="8">
    <location>
        <begin position="17"/>
        <end position="52"/>
    </location>
</feature>
<keyword evidence="3" id="KW-0597">Phosphoprotein</keyword>
<comment type="caution">
    <text evidence="10">The sequence shown here is derived from an EMBL/GenBank/DDBJ whole genome shotgun (WGS) entry which is preliminary data.</text>
</comment>
<dbReference type="InterPro" id="IPR001610">
    <property type="entry name" value="PAC"/>
</dbReference>
<dbReference type="PROSITE" id="PS50113">
    <property type="entry name" value="PAC"/>
    <property type="match status" value="2"/>
</dbReference>
<dbReference type="NCBIfam" id="TIGR00229">
    <property type="entry name" value="sensory_box"/>
    <property type="match status" value="3"/>
</dbReference>
<dbReference type="CDD" id="cd00130">
    <property type="entry name" value="PAS"/>
    <property type="match status" value="3"/>
</dbReference>
<sequence>MKSSEFLDPLFLGFAPDHINEAVVLLDENAKVCYVNQKACEILGYTPEEFLNLHPFDFDPSFPAELWSTHWAELKNVHKRNLETSIFTKKKHLLFVELSLSFYIHQGKEYELVIIRDISERKCAFTTLSIANRYHRGLIETTLDPLAVTDSKGVITDVNKATEQFTGIPRCKLIGSDFSYYFDDPEEARVLLTEILTGGFLQSKLIKVKQKGGISTPLLMNAKTFLDESGSVAGVFFAGKDISERLKFEAELQLQNERYRNAQTIGHVGNWEYNSQTNEFWGSDEAKQLYGLKLGDSTFSTEEVESCIPERQRVHQALIDLIEKEKPYDLEFEIHPRDGSSPRIIASVAVLQKDAQGRPVKVTGVIQDITERRRLQKQATQLAEIVRTSDEAIIGKTPEGIITSWNKGAEKIFGFTEAEMLGISITAIIPDRFTKEFEQINQRILAGQNVEFVEAKHRRKDGREIFISFTVSPIFDPSGELIASSVIAHEVTTQKIERMINGARSHLLEFSLTHSLSDLLEETINEVERLTESQIGFFHFIEKDQVSLSLRNWSSRTKSDFCQIKDNNIKYSIQSAGVWTDCYYQRKPVIHNNVASLPHLKGTPPGHPLVTRELVVPIIRGNKVEAILGVGNKQMDYDEVDTQVASRLADLAWEITEFKRSQEDLKTLNMQLEARVQERTAQLKRVNEDLEAFAYSVSHDLRAPLRQINGFAQLLENELPANSTNESRHYTQSITSVTDHMGHLIDDLLSFSRTSDQPMTTRPVNLRPLIDEIIQEFGPEIRNRKVEWTIQDLPLVFADQSMMRVVLCNLISNALKFTRPRKRAKITIGSSQKNNSTVIFVQDNGVGFDMKYAHQLFAVFQRLHGGNEFEGTGVGLATVKRIIDRHGGQIWAEASVNQGATFYFSIPEKSPSDGSKLV</sequence>
<dbReference type="InterPro" id="IPR050351">
    <property type="entry name" value="BphY/WalK/GraS-like"/>
</dbReference>
<dbReference type="GO" id="GO:0000156">
    <property type="term" value="F:phosphorelay response regulator activity"/>
    <property type="evidence" value="ECO:0007669"/>
    <property type="project" value="TreeGrafter"/>
</dbReference>
<dbReference type="EC" id="2.7.13.3" evidence="2"/>
<comment type="catalytic activity">
    <reaction evidence="1">
        <text>ATP + protein L-histidine = ADP + protein N-phospho-L-histidine.</text>
        <dbReference type="EC" id="2.7.13.3"/>
    </reaction>
</comment>
<evidence type="ECO:0000259" key="9">
    <source>
        <dbReference type="PROSITE" id="PS50113"/>
    </source>
</evidence>
<evidence type="ECO:0000259" key="8">
    <source>
        <dbReference type="PROSITE" id="PS50112"/>
    </source>
</evidence>
<feature type="domain" description="PAS" evidence="8">
    <location>
        <begin position="378"/>
        <end position="448"/>
    </location>
</feature>
<gene>
    <name evidence="10" type="primary">sasA_193</name>
    <name evidence="10" type="ORF">SDC9_72542</name>
</gene>
<dbReference type="FunFam" id="3.30.565.10:FF:000006">
    <property type="entry name" value="Sensor histidine kinase WalK"/>
    <property type="match status" value="1"/>
</dbReference>
<dbReference type="Gene3D" id="3.30.450.20">
    <property type="entry name" value="PAS domain"/>
    <property type="match status" value="4"/>
</dbReference>
<dbReference type="InterPro" id="IPR003018">
    <property type="entry name" value="GAF"/>
</dbReference>
<dbReference type="InterPro" id="IPR005467">
    <property type="entry name" value="His_kinase_dom"/>
</dbReference>
<evidence type="ECO:0000256" key="1">
    <source>
        <dbReference type="ARBA" id="ARBA00000085"/>
    </source>
</evidence>
<proteinExistence type="predicted"/>
<dbReference type="InterPro" id="IPR035965">
    <property type="entry name" value="PAS-like_dom_sf"/>
</dbReference>
<evidence type="ECO:0000256" key="6">
    <source>
        <dbReference type="ARBA" id="ARBA00023136"/>
    </source>
</evidence>
<dbReference type="PROSITE" id="PS50109">
    <property type="entry name" value="HIS_KIN"/>
    <property type="match status" value="1"/>
</dbReference>
<keyword evidence="6" id="KW-0472">Membrane</keyword>
<dbReference type="SUPFAM" id="SSF55781">
    <property type="entry name" value="GAF domain-like"/>
    <property type="match status" value="1"/>
</dbReference>
<dbReference type="PANTHER" id="PTHR42878">
    <property type="entry name" value="TWO-COMPONENT HISTIDINE KINASE"/>
    <property type="match status" value="1"/>
</dbReference>
<feature type="domain" description="Histidine kinase" evidence="7">
    <location>
        <begin position="696"/>
        <end position="910"/>
    </location>
</feature>
<dbReference type="Pfam" id="PF00989">
    <property type="entry name" value="PAS"/>
    <property type="match status" value="2"/>
</dbReference>
<evidence type="ECO:0000256" key="3">
    <source>
        <dbReference type="ARBA" id="ARBA00022553"/>
    </source>
</evidence>
<reference evidence="10" key="1">
    <citation type="submission" date="2019-08" db="EMBL/GenBank/DDBJ databases">
        <authorList>
            <person name="Kucharzyk K."/>
            <person name="Murdoch R.W."/>
            <person name="Higgins S."/>
            <person name="Loffler F."/>
        </authorList>
    </citation>
    <scope>NUCLEOTIDE SEQUENCE</scope>
</reference>
<feature type="domain" description="PAC" evidence="9">
    <location>
        <begin position="202"/>
        <end position="254"/>
    </location>
</feature>
<dbReference type="InterPro" id="IPR003661">
    <property type="entry name" value="HisK_dim/P_dom"/>
</dbReference>
<dbReference type="GO" id="GO:0016020">
    <property type="term" value="C:membrane"/>
    <property type="evidence" value="ECO:0007669"/>
    <property type="project" value="UniProtKB-SubCell"/>
</dbReference>
<name>A0A644YDT7_9ZZZZ</name>
<dbReference type="Gene3D" id="2.10.70.100">
    <property type="match status" value="1"/>
</dbReference>
<dbReference type="AlphaFoldDB" id="A0A644YDT7"/>
<dbReference type="CDD" id="cd00082">
    <property type="entry name" value="HisKA"/>
    <property type="match status" value="1"/>
</dbReference>
<evidence type="ECO:0000256" key="2">
    <source>
        <dbReference type="ARBA" id="ARBA00012438"/>
    </source>
</evidence>
<protein>
    <recommendedName>
        <fullName evidence="2">histidine kinase</fullName>
        <ecNumber evidence="2">2.7.13.3</ecNumber>
    </recommendedName>
</protein>
<evidence type="ECO:0000313" key="10">
    <source>
        <dbReference type="EMBL" id="MPM26041.1"/>
    </source>
</evidence>
<dbReference type="SUPFAM" id="SSF47384">
    <property type="entry name" value="Homodimeric domain of signal transducing histidine kinase"/>
    <property type="match status" value="1"/>
</dbReference>
<keyword evidence="5 10" id="KW-0418">Kinase</keyword>
<dbReference type="InterPro" id="IPR003594">
    <property type="entry name" value="HATPase_dom"/>
</dbReference>
<dbReference type="SMART" id="SM00387">
    <property type="entry name" value="HATPase_c"/>
    <property type="match status" value="1"/>
</dbReference>
<dbReference type="Gene3D" id="3.30.450.40">
    <property type="match status" value="1"/>
</dbReference>
<dbReference type="InterPro" id="IPR000700">
    <property type="entry name" value="PAS-assoc_C"/>
</dbReference>
<evidence type="ECO:0000256" key="4">
    <source>
        <dbReference type="ARBA" id="ARBA00022679"/>
    </source>
</evidence>
<dbReference type="SMART" id="SM00091">
    <property type="entry name" value="PAS"/>
    <property type="match status" value="3"/>
</dbReference>
<dbReference type="PRINTS" id="PR00344">
    <property type="entry name" value="BCTRLSENSOR"/>
</dbReference>
<evidence type="ECO:0000256" key="5">
    <source>
        <dbReference type="ARBA" id="ARBA00022777"/>
    </source>
</evidence>
<dbReference type="SUPFAM" id="SSF55874">
    <property type="entry name" value="ATPase domain of HSP90 chaperone/DNA topoisomerase II/histidine kinase"/>
    <property type="match status" value="1"/>
</dbReference>
<dbReference type="FunFam" id="1.10.287.130:FF:000070">
    <property type="entry name" value="Histidine kinase sensor protein"/>
    <property type="match status" value="1"/>
</dbReference>
<dbReference type="SMART" id="SM00388">
    <property type="entry name" value="HisKA"/>
    <property type="match status" value="1"/>
</dbReference>
<dbReference type="EMBL" id="VSSQ01004636">
    <property type="protein sequence ID" value="MPM26041.1"/>
    <property type="molecule type" value="Genomic_DNA"/>
</dbReference>
<dbReference type="PROSITE" id="PS50112">
    <property type="entry name" value="PAS"/>
    <property type="match status" value="3"/>
</dbReference>
<dbReference type="Gene3D" id="1.10.287.130">
    <property type="match status" value="1"/>
</dbReference>
<dbReference type="InterPro" id="IPR036890">
    <property type="entry name" value="HATPase_C_sf"/>
</dbReference>
<dbReference type="GO" id="GO:0000155">
    <property type="term" value="F:phosphorelay sensor kinase activity"/>
    <property type="evidence" value="ECO:0007669"/>
    <property type="project" value="InterPro"/>
</dbReference>
<dbReference type="GO" id="GO:0030295">
    <property type="term" value="F:protein kinase activator activity"/>
    <property type="evidence" value="ECO:0007669"/>
    <property type="project" value="TreeGrafter"/>
</dbReference>
<dbReference type="InterPro" id="IPR013767">
    <property type="entry name" value="PAS_fold"/>
</dbReference>
<dbReference type="GO" id="GO:0006355">
    <property type="term" value="P:regulation of DNA-templated transcription"/>
    <property type="evidence" value="ECO:0007669"/>
    <property type="project" value="InterPro"/>
</dbReference>
<dbReference type="Pfam" id="PF13426">
    <property type="entry name" value="PAS_9"/>
    <property type="match status" value="1"/>
</dbReference>
<dbReference type="GO" id="GO:0007234">
    <property type="term" value="P:osmosensory signaling via phosphorelay pathway"/>
    <property type="evidence" value="ECO:0007669"/>
    <property type="project" value="TreeGrafter"/>
</dbReference>
<organism evidence="10">
    <name type="scientific">bioreactor metagenome</name>
    <dbReference type="NCBI Taxonomy" id="1076179"/>
    <lineage>
        <taxon>unclassified sequences</taxon>
        <taxon>metagenomes</taxon>
        <taxon>ecological metagenomes</taxon>
    </lineage>
</organism>
<keyword evidence="4 10" id="KW-0808">Transferase</keyword>
<dbReference type="Pfam" id="PF13185">
    <property type="entry name" value="GAF_2"/>
    <property type="match status" value="1"/>
</dbReference>
<dbReference type="InterPro" id="IPR036097">
    <property type="entry name" value="HisK_dim/P_sf"/>
</dbReference>
<feature type="domain" description="PAC" evidence="9">
    <location>
        <begin position="328"/>
        <end position="381"/>
    </location>
</feature>
<dbReference type="PANTHER" id="PTHR42878:SF15">
    <property type="entry name" value="BACTERIOPHYTOCHROME"/>
    <property type="match status" value="1"/>
</dbReference>
<dbReference type="Gene3D" id="3.30.565.10">
    <property type="entry name" value="Histidine kinase-like ATPase, C-terminal domain"/>
    <property type="match status" value="1"/>
</dbReference>
<dbReference type="Pfam" id="PF00512">
    <property type="entry name" value="HisKA"/>
    <property type="match status" value="1"/>
</dbReference>
<dbReference type="InterPro" id="IPR004358">
    <property type="entry name" value="Sig_transdc_His_kin-like_C"/>
</dbReference>
<dbReference type="Pfam" id="PF02518">
    <property type="entry name" value="HATPase_c"/>
    <property type="match status" value="1"/>
</dbReference>
<dbReference type="SMART" id="SM00086">
    <property type="entry name" value="PAC"/>
    <property type="match status" value="4"/>
</dbReference>
<dbReference type="InterPro" id="IPR000014">
    <property type="entry name" value="PAS"/>
</dbReference>